<proteinExistence type="predicted"/>
<comment type="caution">
    <text evidence="2">The sequence shown here is derived from an EMBL/GenBank/DDBJ whole genome shotgun (WGS) entry which is preliminary data.</text>
</comment>
<protein>
    <submittedName>
        <fullName evidence="2">Uncharacterized protein</fullName>
    </submittedName>
</protein>
<sequence length="62" mass="6960">MVVEDGVDQESEAYEQRDGESDYEQAGGEDFELYDGENGDAVGEYDEDDDDDFAKKMGVMYS</sequence>
<feature type="compositionally biased region" description="Acidic residues" evidence="1">
    <location>
        <begin position="1"/>
        <end position="13"/>
    </location>
</feature>
<feature type="compositionally biased region" description="Acidic residues" evidence="1">
    <location>
        <begin position="21"/>
        <end position="51"/>
    </location>
</feature>
<organism evidence="2">
    <name type="scientific">Sesamum radiatum</name>
    <name type="common">Black benniseed</name>
    <dbReference type="NCBI Taxonomy" id="300843"/>
    <lineage>
        <taxon>Eukaryota</taxon>
        <taxon>Viridiplantae</taxon>
        <taxon>Streptophyta</taxon>
        <taxon>Embryophyta</taxon>
        <taxon>Tracheophyta</taxon>
        <taxon>Spermatophyta</taxon>
        <taxon>Magnoliopsida</taxon>
        <taxon>eudicotyledons</taxon>
        <taxon>Gunneridae</taxon>
        <taxon>Pentapetalae</taxon>
        <taxon>asterids</taxon>
        <taxon>lamiids</taxon>
        <taxon>Lamiales</taxon>
        <taxon>Pedaliaceae</taxon>
        <taxon>Sesamum</taxon>
    </lineage>
</organism>
<reference evidence="2" key="2">
    <citation type="journal article" date="2024" name="Plant">
        <title>Genomic evolution and insights into agronomic trait innovations of Sesamum species.</title>
        <authorList>
            <person name="Miao H."/>
            <person name="Wang L."/>
            <person name="Qu L."/>
            <person name="Liu H."/>
            <person name="Sun Y."/>
            <person name="Le M."/>
            <person name="Wang Q."/>
            <person name="Wei S."/>
            <person name="Zheng Y."/>
            <person name="Lin W."/>
            <person name="Duan Y."/>
            <person name="Cao H."/>
            <person name="Xiong S."/>
            <person name="Wang X."/>
            <person name="Wei L."/>
            <person name="Li C."/>
            <person name="Ma Q."/>
            <person name="Ju M."/>
            <person name="Zhao R."/>
            <person name="Li G."/>
            <person name="Mu C."/>
            <person name="Tian Q."/>
            <person name="Mei H."/>
            <person name="Zhang T."/>
            <person name="Gao T."/>
            <person name="Zhang H."/>
        </authorList>
    </citation>
    <scope>NUCLEOTIDE SEQUENCE</scope>
    <source>
        <strain evidence="2">G02</strain>
    </source>
</reference>
<dbReference type="AlphaFoldDB" id="A0AAW2JS83"/>
<feature type="region of interest" description="Disordered" evidence="1">
    <location>
        <begin position="1"/>
        <end position="51"/>
    </location>
</feature>
<reference evidence="2" key="1">
    <citation type="submission" date="2020-06" db="EMBL/GenBank/DDBJ databases">
        <authorList>
            <person name="Li T."/>
            <person name="Hu X."/>
            <person name="Zhang T."/>
            <person name="Song X."/>
            <person name="Zhang H."/>
            <person name="Dai N."/>
            <person name="Sheng W."/>
            <person name="Hou X."/>
            <person name="Wei L."/>
        </authorList>
    </citation>
    <scope>NUCLEOTIDE SEQUENCE</scope>
    <source>
        <strain evidence="2">G02</strain>
        <tissue evidence="2">Leaf</tissue>
    </source>
</reference>
<evidence type="ECO:0000256" key="1">
    <source>
        <dbReference type="SAM" id="MobiDB-lite"/>
    </source>
</evidence>
<evidence type="ECO:0000313" key="2">
    <source>
        <dbReference type="EMBL" id="KAL0296500.1"/>
    </source>
</evidence>
<gene>
    <name evidence="2" type="ORF">Sradi_6702100</name>
</gene>
<name>A0AAW2JS83_SESRA</name>
<dbReference type="EMBL" id="JACGWJ010000032">
    <property type="protein sequence ID" value="KAL0296500.1"/>
    <property type="molecule type" value="Genomic_DNA"/>
</dbReference>
<accession>A0AAW2JS83</accession>